<dbReference type="AlphaFoldDB" id="L8ECE7"/>
<proteinExistence type="predicted"/>
<gene>
    <name evidence="1" type="primary">SLC39A1</name>
</gene>
<dbReference type="EMBL" id="HF583940">
    <property type="protein sequence ID" value="CCQ43437.1"/>
    <property type="molecule type" value="Genomic_DNA"/>
</dbReference>
<protein>
    <submittedName>
        <fullName evidence="1">Alternative protein SLC39A1</fullName>
    </submittedName>
</protein>
<name>L8ECE7_HUMAN</name>
<dbReference type="OrthoDB" id="448280at2759"/>
<dbReference type="ChiTaRS" id="SLC39A1">
    <property type="organism name" value="human"/>
</dbReference>
<reference evidence="1" key="1">
    <citation type="journal article" date="2013" name="PLoS ONE">
        <title>Direct detection of alternative open reading frames translation products in human significantly expands the proteome.</title>
        <authorList>
            <person name="Vanderperre B."/>
            <person name="Lucier J.-F."/>
            <person name="Motard J."/>
            <person name="Tremblay G."/>
            <person name="Vanderperre S."/>
            <person name="Wisztorski M."/>
            <person name="Salzet M."/>
            <person name="Boisvert F.-M."/>
            <person name="Roucou X."/>
        </authorList>
    </citation>
    <scope>NUCLEOTIDE SEQUENCE</scope>
</reference>
<evidence type="ECO:0000313" key="1">
    <source>
        <dbReference type="EMBL" id="CCQ43437.1"/>
    </source>
</evidence>
<accession>L8ECE7</accession>
<sequence>MDMVSHAQMINTELPKHFFKYTRGAQGGRAMPTPSVIFGEGGLCIGTYSLESILLTDLFWDLLPK</sequence>
<organism evidence="1">
    <name type="scientific">Homo sapiens</name>
    <name type="common">Human</name>
    <dbReference type="NCBI Taxonomy" id="9606"/>
    <lineage>
        <taxon>Eukaryota</taxon>
        <taxon>Metazoa</taxon>
        <taxon>Chordata</taxon>
        <taxon>Craniata</taxon>
        <taxon>Vertebrata</taxon>
        <taxon>Euteleostomi</taxon>
        <taxon>Mammalia</taxon>
        <taxon>Eutheria</taxon>
        <taxon>Euarchontoglires</taxon>
        <taxon>Primates</taxon>
        <taxon>Haplorrhini</taxon>
        <taxon>Catarrhini</taxon>
        <taxon>Hominidae</taxon>
        <taxon>Homo</taxon>
    </lineage>
</organism>